<keyword evidence="3" id="KW-1185">Reference proteome</keyword>
<dbReference type="AlphaFoldDB" id="A0AAE0YDS5"/>
<name>A0AAE0YDS5_9GAST</name>
<proteinExistence type="predicted"/>
<dbReference type="Proteomes" id="UP001283361">
    <property type="component" value="Unassembled WGS sequence"/>
</dbReference>
<evidence type="ECO:0000313" key="3">
    <source>
        <dbReference type="Proteomes" id="UP001283361"/>
    </source>
</evidence>
<protein>
    <submittedName>
        <fullName evidence="2">Uncharacterized protein</fullName>
    </submittedName>
</protein>
<feature type="region of interest" description="Disordered" evidence="1">
    <location>
        <begin position="1"/>
        <end position="21"/>
    </location>
</feature>
<accession>A0AAE0YDS5</accession>
<organism evidence="2 3">
    <name type="scientific">Elysia crispata</name>
    <name type="common">lettuce slug</name>
    <dbReference type="NCBI Taxonomy" id="231223"/>
    <lineage>
        <taxon>Eukaryota</taxon>
        <taxon>Metazoa</taxon>
        <taxon>Spiralia</taxon>
        <taxon>Lophotrochozoa</taxon>
        <taxon>Mollusca</taxon>
        <taxon>Gastropoda</taxon>
        <taxon>Heterobranchia</taxon>
        <taxon>Euthyneura</taxon>
        <taxon>Panpulmonata</taxon>
        <taxon>Sacoglossa</taxon>
        <taxon>Placobranchoidea</taxon>
        <taxon>Plakobranchidae</taxon>
        <taxon>Elysia</taxon>
    </lineage>
</organism>
<gene>
    <name evidence="2" type="ORF">RRG08_000498</name>
</gene>
<dbReference type="EMBL" id="JAWDGP010006468">
    <property type="protein sequence ID" value="KAK3740511.1"/>
    <property type="molecule type" value="Genomic_DNA"/>
</dbReference>
<evidence type="ECO:0000313" key="2">
    <source>
        <dbReference type="EMBL" id="KAK3740511.1"/>
    </source>
</evidence>
<sequence length="106" mass="11663">MTDGRTYPASQMHGLQGNMEGTEIRGDNIFKTSASAAWRMGRARLLLLPSLRGLSSFSKSDPTRCQLFLRPRGLFATSRADDFTLGKIRYFGSPVIGILDYSSSIA</sequence>
<comment type="caution">
    <text evidence="2">The sequence shown here is derived from an EMBL/GenBank/DDBJ whole genome shotgun (WGS) entry which is preliminary data.</text>
</comment>
<evidence type="ECO:0000256" key="1">
    <source>
        <dbReference type="SAM" id="MobiDB-lite"/>
    </source>
</evidence>
<reference evidence="2" key="1">
    <citation type="journal article" date="2023" name="G3 (Bethesda)">
        <title>A reference genome for the long-term kleptoplast-retaining sea slug Elysia crispata morphotype clarki.</title>
        <authorList>
            <person name="Eastman K.E."/>
            <person name="Pendleton A.L."/>
            <person name="Shaikh M.A."/>
            <person name="Suttiyut T."/>
            <person name="Ogas R."/>
            <person name="Tomko P."/>
            <person name="Gavelis G."/>
            <person name="Widhalm J.R."/>
            <person name="Wisecaver J.H."/>
        </authorList>
    </citation>
    <scope>NUCLEOTIDE SEQUENCE</scope>
    <source>
        <strain evidence="2">ECLA1</strain>
    </source>
</reference>